<evidence type="ECO:0000256" key="1">
    <source>
        <dbReference type="SAM" id="SignalP"/>
    </source>
</evidence>
<keyword evidence="3" id="KW-1185">Reference proteome</keyword>
<dbReference type="Proteomes" id="UP001595075">
    <property type="component" value="Unassembled WGS sequence"/>
</dbReference>
<evidence type="ECO:0008006" key="4">
    <source>
        <dbReference type="Google" id="ProtNLM"/>
    </source>
</evidence>
<sequence>MAVKFLAAAWLTSSYFTQVSAFNAPPGVPTWCGKPYMSSNNSLDPGGQFQFPPSGNVTLLNLEFQPRYSIFLESDKVGSFIVDASISRTFGQAYENTTYAPASTPSGPFTSLDYEIFSKDSGAQIVSGSAAVNSVGNLIEFSLSSFAPRLEPFQLSIRGKSPDGLQTYSASTQIYVLPSRSYGSAVKIDNLFGGLYVQNAENGWKGWYGIFPNGGYGSGGYLTPSNISFDNLNTYASQGFNTISIVPDGGRPDQAYPVDELRQYWDRMDELNLFNIYEMRFAFQNSTRINEQVERWVNRTTLLMWYTADEPDGWSYALNSTKLAYDQLRELDPYHPVSLVLNCQNYYYEEYSSGADIIYEDAYPVGINATWAIPWGTPCNLTYGDCGCDNCIGELTDVSSRLDDVQDYQENIKGEKSKPTWAVIQAFGNESYWNRAPNVDEVENMMMLAINHNAKGLTYWIYPSTPEVNVGSGALGKVFQSETGMRFLFGTNAVKGLPVYGEALVDASAWIIDSKMMVGIASTDKADSASAITIVLPSNVASVDQVLHGSSEWTVSGRMLTKTGLKALEVGVLVLNLG</sequence>
<gene>
    <name evidence="2" type="ORF">VTL71DRAFT_4769</name>
</gene>
<evidence type="ECO:0000313" key="2">
    <source>
        <dbReference type="EMBL" id="KAL2064275.1"/>
    </source>
</evidence>
<accession>A0ABR4C2W6</accession>
<reference evidence="2 3" key="1">
    <citation type="journal article" date="2024" name="Commun. Biol.">
        <title>Comparative genomic analysis of thermophilic fungi reveals convergent evolutionary adaptations and gene losses.</title>
        <authorList>
            <person name="Steindorff A.S."/>
            <person name="Aguilar-Pontes M.V."/>
            <person name="Robinson A.J."/>
            <person name="Andreopoulos B."/>
            <person name="LaButti K."/>
            <person name="Kuo A."/>
            <person name="Mondo S."/>
            <person name="Riley R."/>
            <person name="Otillar R."/>
            <person name="Haridas S."/>
            <person name="Lipzen A."/>
            <person name="Grimwood J."/>
            <person name="Schmutz J."/>
            <person name="Clum A."/>
            <person name="Reid I.D."/>
            <person name="Moisan M.C."/>
            <person name="Butler G."/>
            <person name="Nguyen T.T.M."/>
            <person name="Dewar K."/>
            <person name="Conant G."/>
            <person name="Drula E."/>
            <person name="Henrissat B."/>
            <person name="Hansel C."/>
            <person name="Singer S."/>
            <person name="Hutchinson M.I."/>
            <person name="de Vries R.P."/>
            <person name="Natvig D.O."/>
            <person name="Powell A.J."/>
            <person name="Tsang A."/>
            <person name="Grigoriev I.V."/>
        </authorList>
    </citation>
    <scope>NUCLEOTIDE SEQUENCE [LARGE SCALE GENOMIC DNA]</scope>
    <source>
        <strain evidence="2 3">CBS 494.80</strain>
    </source>
</reference>
<dbReference type="SUPFAM" id="SSF51445">
    <property type="entry name" value="(Trans)glycosidases"/>
    <property type="match status" value="1"/>
</dbReference>
<dbReference type="EMBL" id="JAZHXI010000014">
    <property type="protein sequence ID" value="KAL2064275.1"/>
    <property type="molecule type" value="Genomic_DNA"/>
</dbReference>
<name>A0ABR4C2W6_9HELO</name>
<keyword evidence="1" id="KW-0732">Signal</keyword>
<dbReference type="InterPro" id="IPR017853">
    <property type="entry name" value="GH"/>
</dbReference>
<proteinExistence type="predicted"/>
<evidence type="ECO:0000313" key="3">
    <source>
        <dbReference type="Proteomes" id="UP001595075"/>
    </source>
</evidence>
<feature type="signal peptide" evidence="1">
    <location>
        <begin position="1"/>
        <end position="21"/>
    </location>
</feature>
<dbReference type="Gene3D" id="3.20.20.80">
    <property type="entry name" value="Glycosidases"/>
    <property type="match status" value="1"/>
</dbReference>
<protein>
    <recommendedName>
        <fullName evidence="4">Glycoside hydrolase subgroup catalytic core</fullName>
    </recommendedName>
</protein>
<comment type="caution">
    <text evidence="2">The sequence shown here is derived from an EMBL/GenBank/DDBJ whole genome shotgun (WGS) entry which is preliminary data.</text>
</comment>
<feature type="chain" id="PRO_5045280856" description="Glycoside hydrolase subgroup catalytic core" evidence="1">
    <location>
        <begin position="22"/>
        <end position="578"/>
    </location>
</feature>
<organism evidence="2 3">
    <name type="scientific">Oculimacula yallundae</name>
    <dbReference type="NCBI Taxonomy" id="86028"/>
    <lineage>
        <taxon>Eukaryota</taxon>
        <taxon>Fungi</taxon>
        <taxon>Dikarya</taxon>
        <taxon>Ascomycota</taxon>
        <taxon>Pezizomycotina</taxon>
        <taxon>Leotiomycetes</taxon>
        <taxon>Helotiales</taxon>
        <taxon>Ploettnerulaceae</taxon>
        <taxon>Oculimacula</taxon>
    </lineage>
</organism>